<protein>
    <recommendedName>
        <fullName evidence="2">Acyl-CoA dehydrogenase C-terminal domain-containing protein</fullName>
    </recommendedName>
</protein>
<dbReference type="SUPFAM" id="SSF47203">
    <property type="entry name" value="Acyl-CoA dehydrogenase C-terminal domain-like"/>
    <property type="match status" value="1"/>
</dbReference>
<feature type="domain" description="Acyl-CoA dehydrogenase C-terminal" evidence="2">
    <location>
        <begin position="3"/>
        <end position="40"/>
    </location>
</feature>
<comment type="caution">
    <text evidence="3">The sequence shown here is derived from an EMBL/GenBank/DDBJ whole genome shotgun (WGS) entry which is preliminary data.</text>
</comment>
<dbReference type="Gene3D" id="1.20.140.10">
    <property type="entry name" value="Butyryl-CoA Dehydrogenase, subunit A, domain 3"/>
    <property type="match status" value="1"/>
</dbReference>
<sequence length="67" mass="7656">MKAALEVTSGIFDLTGARSASNRYRFDRFWRNARTFSLHDPTDAKEVWVGDYHLTGAEPPMVARLRV</sequence>
<gene>
    <name evidence="3" type="ORF">ACFYXQ_22820</name>
</gene>
<dbReference type="Proteomes" id="UP001601992">
    <property type="component" value="Unassembled WGS sequence"/>
</dbReference>
<keyword evidence="1" id="KW-0560">Oxidoreductase</keyword>
<dbReference type="InterPro" id="IPR013107">
    <property type="entry name" value="Acyl-CoA_DH_C"/>
</dbReference>
<name>A0ABW6S626_9NOCA</name>
<evidence type="ECO:0000259" key="2">
    <source>
        <dbReference type="Pfam" id="PF08028"/>
    </source>
</evidence>
<dbReference type="Pfam" id="PF08028">
    <property type="entry name" value="Acyl-CoA_dh_2"/>
    <property type="match status" value="1"/>
</dbReference>
<dbReference type="RefSeq" id="WP_051192830.1">
    <property type="nucleotide sequence ID" value="NZ_JBIAQY010000008.1"/>
</dbReference>
<evidence type="ECO:0000256" key="1">
    <source>
        <dbReference type="ARBA" id="ARBA00023002"/>
    </source>
</evidence>
<dbReference type="InterPro" id="IPR036250">
    <property type="entry name" value="AcylCo_DH-like_C"/>
</dbReference>
<organism evidence="3 4">
    <name type="scientific">Nocardia jiangxiensis</name>
    <dbReference type="NCBI Taxonomy" id="282685"/>
    <lineage>
        <taxon>Bacteria</taxon>
        <taxon>Bacillati</taxon>
        <taxon>Actinomycetota</taxon>
        <taxon>Actinomycetes</taxon>
        <taxon>Mycobacteriales</taxon>
        <taxon>Nocardiaceae</taxon>
        <taxon>Nocardia</taxon>
    </lineage>
</organism>
<reference evidence="3 4" key="1">
    <citation type="submission" date="2024-10" db="EMBL/GenBank/DDBJ databases">
        <title>The Natural Products Discovery Center: Release of the First 8490 Sequenced Strains for Exploring Actinobacteria Biosynthetic Diversity.</title>
        <authorList>
            <person name="Kalkreuter E."/>
            <person name="Kautsar S.A."/>
            <person name="Yang D."/>
            <person name="Bader C.D."/>
            <person name="Teijaro C.N."/>
            <person name="Fluegel L."/>
            <person name="Davis C.M."/>
            <person name="Simpson J.R."/>
            <person name="Lauterbach L."/>
            <person name="Steele A.D."/>
            <person name="Gui C."/>
            <person name="Meng S."/>
            <person name="Li G."/>
            <person name="Viehrig K."/>
            <person name="Ye F."/>
            <person name="Su P."/>
            <person name="Kiefer A.F."/>
            <person name="Nichols A."/>
            <person name="Cepeda A.J."/>
            <person name="Yan W."/>
            <person name="Fan B."/>
            <person name="Jiang Y."/>
            <person name="Adhikari A."/>
            <person name="Zheng C.-J."/>
            <person name="Schuster L."/>
            <person name="Cowan T.M."/>
            <person name="Smanski M.J."/>
            <person name="Chevrette M.G."/>
            <person name="De Carvalho L.P.S."/>
            <person name="Shen B."/>
        </authorList>
    </citation>
    <scope>NUCLEOTIDE SEQUENCE [LARGE SCALE GENOMIC DNA]</scope>
    <source>
        <strain evidence="3 4">NPDC002593</strain>
    </source>
</reference>
<dbReference type="EMBL" id="JBIAQY010000008">
    <property type="protein sequence ID" value="MFF3570619.1"/>
    <property type="molecule type" value="Genomic_DNA"/>
</dbReference>
<evidence type="ECO:0000313" key="3">
    <source>
        <dbReference type="EMBL" id="MFF3570619.1"/>
    </source>
</evidence>
<accession>A0ABW6S626</accession>
<evidence type="ECO:0000313" key="4">
    <source>
        <dbReference type="Proteomes" id="UP001601992"/>
    </source>
</evidence>
<keyword evidence="4" id="KW-1185">Reference proteome</keyword>
<proteinExistence type="predicted"/>